<dbReference type="InterPro" id="IPR002181">
    <property type="entry name" value="Fibrinogen_a/b/g_C_dom"/>
</dbReference>
<reference evidence="7" key="1">
    <citation type="submission" date="2020-04" db="EMBL/GenBank/DDBJ databases">
        <authorList>
            <person name="Alioto T."/>
            <person name="Alioto T."/>
            <person name="Gomez Garrido J."/>
        </authorList>
    </citation>
    <scope>NUCLEOTIDE SEQUENCE</scope>
    <source>
        <strain evidence="7">A484AB</strain>
    </source>
</reference>
<dbReference type="Pfam" id="PF00147">
    <property type="entry name" value="Fibrinogen_C"/>
    <property type="match status" value="1"/>
</dbReference>
<dbReference type="PROSITE" id="PS51406">
    <property type="entry name" value="FIBRINOGEN_C_2"/>
    <property type="match status" value="1"/>
</dbReference>
<keyword evidence="2" id="KW-0964">Secreted</keyword>
<proteinExistence type="predicted"/>
<dbReference type="Proteomes" id="UP001152795">
    <property type="component" value="Unassembled WGS sequence"/>
</dbReference>
<accession>A0A7D9I1C8</accession>
<comment type="caution">
    <text evidence="7">The sequence shown here is derived from an EMBL/GenBank/DDBJ whole genome shotgun (WGS) entry which is preliminary data.</text>
</comment>
<protein>
    <submittedName>
        <fullName evidence="7">Uncharacterized protein</fullName>
    </submittedName>
</protein>
<dbReference type="GO" id="GO:0034116">
    <property type="term" value="P:positive regulation of heterotypic cell-cell adhesion"/>
    <property type="evidence" value="ECO:0007669"/>
    <property type="project" value="TreeGrafter"/>
</dbReference>
<dbReference type="InterPro" id="IPR037579">
    <property type="entry name" value="FIB_ANG-like"/>
</dbReference>
<evidence type="ECO:0000256" key="5">
    <source>
        <dbReference type="ARBA" id="ARBA00023157"/>
    </source>
</evidence>
<dbReference type="GO" id="GO:0005201">
    <property type="term" value="F:extracellular matrix structural constituent"/>
    <property type="evidence" value="ECO:0007669"/>
    <property type="project" value="TreeGrafter"/>
</dbReference>
<evidence type="ECO:0000256" key="2">
    <source>
        <dbReference type="ARBA" id="ARBA00022525"/>
    </source>
</evidence>
<dbReference type="Gene3D" id="3.90.215.10">
    <property type="entry name" value="Gamma Fibrinogen, chain A, domain 1"/>
    <property type="match status" value="1"/>
</dbReference>
<comment type="subcellular location">
    <subcellularLocation>
        <location evidence="1">Secreted</location>
    </subcellularLocation>
</comment>
<organism evidence="7 8">
    <name type="scientific">Paramuricea clavata</name>
    <name type="common">Red gorgonian</name>
    <name type="synonym">Violescent sea-whip</name>
    <dbReference type="NCBI Taxonomy" id="317549"/>
    <lineage>
        <taxon>Eukaryota</taxon>
        <taxon>Metazoa</taxon>
        <taxon>Cnidaria</taxon>
        <taxon>Anthozoa</taxon>
        <taxon>Octocorallia</taxon>
        <taxon>Malacalcyonacea</taxon>
        <taxon>Plexauridae</taxon>
        <taxon>Paramuricea</taxon>
    </lineage>
</organism>
<dbReference type="NCBIfam" id="NF040941">
    <property type="entry name" value="GGGWT_bact"/>
    <property type="match status" value="1"/>
</dbReference>
<dbReference type="OrthoDB" id="5983392at2759"/>
<evidence type="ECO:0000256" key="1">
    <source>
        <dbReference type="ARBA" id="ARBA00004613"/>
    </source>
</evidence>
<dbReference type="GO" id="GO:0005577">
    <property type="term" value="C:fibrinogen complex"/>
    <property type="evidence" value="ECO:0007669"/>
    <property type="project" value="TreeGrafter"/>
</dbReference>
<dbReference type="SUPFAM" id="SSF56496">
    <property type="entry name" value="Fibrinogen C-terminal domain-like"/>
    <property type="match status" value="1"/>
</dbReference>
<dbReference type="EMBL" id="CACRXK020002951">
    <property type="protein sequence ID" value="CAB3996814.1"/>
    <property type="molecule type" value="Genomic_DNA"/>
</dbReference>
<sequence>MAGTVPDQGPGKNCADLFQKGIKENGVYQIDPDSFGSFSVFCDMTTSGGGWTVFQRRLDGSVDFYRGFLC</sequence>
<keyword evidence="6" id="KW-0325">Glycoprotein</keyword>
<keyword evidence="5" id="KW-1015">Disulfide bond</keyword>
<evidence type="ECO:0000313" key="8">
    <source>
        <dbReference type="Proteomes" id="UP001152795"/>
    </source>
</evidence>
<dbReference type="AlphaFoldDB" id="A0A7D9I1C8"/>
<keyword evidence="4" id="KW-0175">Coiled coil</keyword>
<evidence type="ECO:0000313" key="7">
    <source>
        <dbReference type="EMBL" id="CAB3996814.1"/>
    </source>
</evidence>
<dbReference type="InterPro" id="IPR036056">
    <property type="entry name" value="Fibrinogen-like_C"/>
</dbReference>
<dbReference type="PANTHER" id="PTHR47221">
    <property type="entry name" value="FIBRINOGEN ALPHA CHAIN"/>
    <property type="match status" value="1"/>
</dbReference>
<keyword evidence="8" id="KW-1185">Reference proteome</keyword>
<evidence type="ECO:0000256" key="3">
    <source>
        <dbReference type="ARBA" id="ARBA00022729"/>
    </source>
</evidence>
<evidence type="ECO:0000256" key="4">
    <source>
        <dbReference type="ARBA" id="ARBA00023054"/>
    </source>
</evidence>
<dbReference type="PANTHER" id="PTHR47221:SF6">
    <property type="entry name" value="FIBRINOGEN ALPHA CHAIN"/>
    <property type="match status" value="1"/>
</dbReference>
<dbReference type="InterPro" id="IPR014716">
    <property type="entry name" value="Fibrinogen_a/b/g_C_1"/>
</dbReference>
<evidence type="ECO:0000256" key="6">
    <source>
        <dbReference type="ARBA" id="ARBA00023180"/>
    </source>
</evidence>
<name>A0A7D9I1C8_PARCT</name>
<dbReference type="GO" id="GO:0030674">
    <property type="term" value="F:protein-macromolecule adaptor activity"/>
    <property type="evidence" value="ECO:0007669"/>
    <property type="project" value="TreeGrafter"/>
</dbReference>
<gene>
    <name evidence="7" type="ORF">PACLA_8A087757</name>
</gene>
<keyword evidence="3" id="KW-0732">Signal</keyword>